<evidence type="ECO:0000256" key="1">
    <source>
        <dbReference type="SAM" id="MobiDB-lite"/>
    </source>
</evidence>
<sequence>MSYYKTMYANSRPSGLVIVTTGVSPGVPDESAVFPTTSSEGTGTKLWVPDEENVTSEANVILEWGSKKESEYFKEEDDDKTIEWVDTEEEEETKDDDDDKSNDLELKDDEETDDKFIHGDEHVLEDDEETDDEFVHGDEQVNYNENEEMTNAEVEAFGNDDEEISDAAKVDAEKNEEVNDDANKAVLPPTSSSLSVSLGFGDQFLKLLYDTSLIGTVKDTTDAEINSLLNMMTLNNINRYVVSTSWIQRIDLSTQNSILTSTVQMTYLFFQTIRRATVKWFKKDCIGSVTTWDDLVRKFVQKFFQISDHNEEIVENDDPDDITNIFKIEGNLFDFETPLCKAFNDFNYLLKIYKDFFTFDTQGTRTYEEYKLNNPMTMDLEEPWLDNGCHINYVIIYVNHVTVRMARDPYLKINNIFNRNYDTSNTQDNQRHEERRDDPTLEPLVCKIKRFKVMKYSFNADEEYIAIKESEYLNHLKDNLDAYRELLRTIRRILGFGIRHIDPCTVVCLIVFLHKEIRHISAKSSQEKYAFTIPNTTYSPSDIRRIHEDNYSEIRRYYYFGNVYYVDHKLCAHSKGYTPIRRIGLAQYGVSRLFQRFYRDTLQKNYSVKPAPEPSKIQTPTIDLEPKTEKSALKIHKIKKEQSEKQKMLKYTIKSINKATLKKYDQKSALYQIHDDDEDEDVDLSTGPNQGPVYNLLKGTCTSSIKLEYNMEEFSKALTDRLDWNNPKRDCCPFDLTKPLPLKGHLCLLTVATEYFFNNDLEFLKSSNPKK</sequence>
<evidence type="ECO:0000313" key="2">
    <source>
        <dbReference type="EMBL" id="GEU52672.1"/>
    </source>
</evidence>
<dbReference type="AlphaFoldDB" id="A0A6L2KVR7"/>
<protein>
    <submittedName>
        <fullName evidence="2">Uncharacterized protein</fullName>
    </submittedName>
</protein>
<feature type="compositionally biased region" description="Acidic residues" evidence="1">
    <location>
        <begin position="74"/>
        <end position="113"/>
    </location>
</feature>
<accession>A0A6L2KVR7</accession>
<comment type="caution">
    <text evidence="2">The sequence shown here is derived from an EMBL/GenBank/DDBJ whole genome shotgun (WGS) entry which is preliminary data.</text>
</comment>
<feature type="compositionally biased region" description="Acidic residues" evidence="1">
    <location>
        <begin position="123"/>
        <end position="132"/>
    </location>
</feature>
<proteinExistence type="predicted"/>
<feature type="region of interest" description="Disordered" evidence="1">
    <location>
        <begin position="66"/>
        <end position="132"/>
    </location>
</feature>
<name>A0A6L2KVR7_TANCI</name>
<dbReference type="EMBL" id="BKCJ010003051">
    <property type="protein sequence ID" value="GEU52672.1"/>
    <property type="molecule type" value="Genomic_DNA"/>
</dbReference>
<gene>
    <name evidence="2" type="ORF">Tci_024650</name>
</gene>
<reference evidence="2" key="1">
    <citation type="journal article" date="2019" name="Sci. Rep.">
        <title>Draft genome of Tanacetum cinerariifolium, the natural source of mosquito coil.</title>
        <authorList>
            <person name="Yamashiro T."/>
            <person name="Shiraishi A."/>
            <person name="Satake H."/>
            <person name="Nakayama K."/>
        </authorList>
    </citation>
    <scope>NUCLEOTIDE SEQUENCE</scope>
</reference>
<organism evidence="2">
    <name type="scientific">Tanacetum cinerariifolium</name>
    <name type="common">Dalmatian daisy</name>
    <name type="synonym">Chrysanthemum cinerariifolium</name>
    <dbReference type="NCBI Taxonomy" id="118510"/>
    <lineage>
        <taxon>Eukaryota</taxon>
        <taxon>Viridiplantae</taxon>
        <taxon>Streptophyta</taxon>
        <taxon>Embryophyta</taxon>
        <taxon>Tracheophyta</taxon>
        <taxon>Spermatophyta</taxon>
        <taxon>Magnoliopsida</taxon>
        <taxon>eudicotyledons</taxon>
        <taxon>Gunneridae</taxon>
        <taxon>Pentapetalae</taxon>
        <taxon>asterids</taxon>
        <taxon>campanulids</taxon>
        <taxon>Asterales</taxon>
        <taxon>Asteraceae</taxon>
        <taxon>Asteroideae</taxon>
        <taxon>Anthemideae</taxon>
        <taxon>Anthemidinae</taxon>
        <taxon>Tanacetum</taxon>
    </lineage>
</organism>
<feature type="region of interest" description="Disordered" evidence="1">
    <location>
        <begin position="24"/>
        <end position="46"/>
    </location>
</feature>